<dbReference type="InterPro" id="IPR017871">
    <property type="entry name" value="ABC_transporter-like_CS"/>
</dbReference>
<evidence type="ECO:0000256" key="3">
    <source>
        <dbReference type="ARBA" id="ARBA00022475"/>
    </source>
</evidence>
<dbReference type="RefSeq" id="WP_116612221.1">
    <property type="nucleotide sequence ID" value="NZ_QEOB01000011.1"/>
</dbReference>
<dbReference type="GO" id="GO:0005524">
    <property type="term" value="F:ATP binding"/>
    <property type="evidence" value="ECO:0007669"/>
    <property type="project" value="UniProtKB-KW"/>
</dbReference>
<gene>
    <name evidence="8" type="ORF">C7402_11149</name>
</gene>
<dbReference type="InterPro" id="IPR003439">
    <property type="entry name" value="ABC_transporter-like_ATP-bd"/>
</dbReference>
<evidence type="ECO:0000313" key="8">
    <source>
        <dbReference type="EMBL" id="PVX81147.1"/>
    </source>
</evidence>
<keyword evidence="6 8" id="KW-0067">ATP-binding</keyword>
<dbReference type="SUPFAM" id="SSF52540">
    <property type="entry name" value="P-loop containing nucleoside triphosphate hydrolases"/>
    <property type="match status" value="1"/>
</dbReference>
<organism evidence="8 9">
    <name type="scientific">Paraburkholderia unamae</name>
    <dbReference type="NCBI Taxonomy" id="219649"/>
    <lineage>
        <taxon>Bacteria</taxon>
        <taxon>Pseudomonadati</taxon>
        <taxon>Pseudomonadota</taxon>
        <taxon>Betaproteobacteria</taxon>
        <taxon>Burkholderiales</taxon>
        <taxon>Burkholderiaceae</taxon>
        <taxon>Paraburkholderia</taxon>
    </lineage>
</organism>
<dbReference type="Proteomes" id="UP000245712">
    <property type="component" value="Unassembled WGS sequence"/>
</dbReference>
<comment type="caution">
    <text evidence="8">The sequence shown here is derived from an EMBL/GenBank/DDBJ whole genome shotgun (WGS) entry which is preliminary data.</text>
</comment>
<evidence type="ECO:0000256" key="5">
    <source>
        <dbReference type="ARBA" id="ARBA00022741"/>
    </source>
</evidence>
<evidence type="ECO:0000313" key="9">
    <source>
        <dbReference type="Proteomes" id="UP000245712"/>
    </source>
</evidence>
<comment type="similarity">
    <text evidence="1">Belongs to the ABC transporter superfamily.</text>
</comment>
<proteinExistence type="inferred from homology"/>
<dbReference type="EMBL" id="QEOB01000011">
    <property type="protein sequence ID" value="PVX81147.1"/>
    <property type="molecule type" value="Genomic_DNA"/>
</dbReference>
<dbReference type="PROSITE" id="PS50893">
    <property type="entry name" value="ABC_TRANSPORTER_2"/>
    <property type="match status" value="1"/>
</dbReference>
<evidence type="ECO:0000256" key="2">
    <source>
        <dbReference type="ARBA" id="ARBA00022448"/>
    </source>
</evidence>
<dbReference type="InterPro" id="IPR003593">
    <property type="entry name" value="AAA+_ATPase"/>
</dbReference>
<protein>
    <submittedName>
        <fullName evidence="8">Peptide/nickel transport system ATP-binding protein/oligopeptide transport system ATP-binding protein</fullName>
    </submittedName>
</protein>
<dbReference type="InterPro" id="IPR050319">
    <property type="entry name" value="ABC_transp_ATP-bind"/>
</dbReference>
<dbReference type="PANTHER" id="PTHR43776">
    <property type="entry name" value="TRANSPORT ATP-BINDING PROTEIN"/>
    <property type="match status" value="1"/>
</dbReference>
<dbReference type="InterPro" id="IPR013563">
    <property type="entry name" value="Oligopep_ABC_C"/>
</dbReference>
<dbReference type="InterPro" id="IPR027417">
    <property type="entry name" value="P-loop_NTPase"/>
</dbReference>
<keyword evidence="5" id="KW-0547">Nucleotide-binding</keyword>
<keyword evidence="2" id="KW-0813">Transport</keyword>
<dbReference type="SMART" id="SM00382">
    <property type="entry name" value="AAA"/>
    <property type="match status" value="1"/>
</dbReference>
<dbReference type="PANTHER" id="PTHR43776:SF7">
    <property type="entry name" value="D,D-DIPEPTIDE TRANSPORT ATP-BINDING PROTEIN DDPF-RELATED"/>
    <property type="match status" value="1"/>
</dbReference>
<feature type="domain" description="ABC transporter" evidence="7">
    <location>
        <begin position="16"/>
        <end position="265"/>
    </location>
</feature>
<dbReference type="Pfam" id="PF00005">
    <property type="entry name" value="ABC_tran"/>
    <property type="match status" value="1"/>
</dbReference>
<evidence type="ECO:0000256" key="6">
    <source>
        <dbReference type="ARBA" id="ARBA00022840"/>
    </source>
</evidence>
<evidence type="ECO:0000256" key="4">
    <source>
        <dbReference type="ARBA" id="ARBA00022519"/>
    </source>
</evidence>
<dbReference type="Gene3D" id="3.40.50.300">
    <property type="entry name" value="P-loop containing nucleotide triphosphate hydrolases"/>
    <property type="match status" value="1"/>
</dbReference>
<reference evidence="8 9" key="1">
    <citation type="submission" date="2018-05" db="EMBL/GenBank/DDBJ databases">
        <title>Genomic Encyclopedia of Type Strains, Phase IV (KMG-V): Genome sequencing to study the core and pangenomes of soil and plant-associated prokaryotes.</title>
        <authorList>
            <person name="Whitman W."/>
        </authorList>
    </citation>
    <scope>NUCLEOTIDE SEQUENCE [LARGE SCALE GENOMIC DNA]</scope>
    <source>
        <strain evidence="8 9">SCZa-39</strain>
    </source>
</reference>
<keyword evidence="4" id="KW-0472">Membrane</keyword>
<keyword evidence="4" id="KW-0997">Cell inner membrane</keyword>
<dbReference type="PROSITE" id="PS00211">
    <property type="entry name" value="ABC_TRANSPORTER_1"/>
    <property type="match status" value="1"/>
</dbReference>
<dbReference type="Pfam" id="PF08352">
    <property type="entry name" value="oligo_HPY"/>
    <property type="match status" value="1"/>
</dbReference>
<keyword evidence="9" id="KW-1185">Reference proteome</keyword>
<evidence type="ECO:0000256" key="1">
    <source>
        <dbReference type="ARBA" id="ARBA00005417"/>
    </source>
</evidence>
<evidence type="ECO:0000259" key="7">
    <source>
        <dbReference type="PROSITE" id="PS50893"/>
    </source>
</evidence>
<sequence length="351" mass="37967">MNGIDANDEAGVRPILSFEQVCREFPVRQAFLRAPVALHALTGVSFDVKPGEIVGIVGESGSGKSTLGRIALGMMAPTSGTVRYQGQDLAGLRGRALREVRRDMQMIFQDPNSSLNGRMTIEQSLLEPFVLHKLGTGVERRAEIARLLDVVGLPASVLRRYPHELSGGQKQRVVIARALTLKPKVLVADEAVAALDVSVKAQIVNLLLELRRSLDLAILFVSHDLPIVQSMCDRVLVLYLGRVMELASRAGIRDGGLHPYTQALTRSSPVPDPARRLAGEDLLKGEVPSPLNPPPGCVFHTRCPRAMPSCKSTVPPLVHREDRHEVACLLYGESSGVPLAPVAPVRPLTPA</sequence>
<dbReference type="NCBIfam" id="TIGR01727">
    <property type="entry name" value="oligo_HPY"/>
    <property type="match status" value="1"/>
</dbReference>
<keyword evidence="3" id="KW-1003">Cell membrane</keyword>
<accession>A0ABX5KMC2</accession>
<dbReference type="CDD" id="cd03257">
    <property type="entry name" value="ABC_NikE_OppD_transporters"/>
    <property type="match status" value="1"/>
</dbReference>
<name>A0ABX5KMC2_9BURK</name>